<gene>
    <name evidence="1" type="ORF">LMG23994_00129</name>
</gene>
<dbReference type="Proteomes" id="UP000701702">
    <property type="component" value="Unassembled WGS sequence"/>
</dbReference>
<accession>A0ABN7XRG5</accession>
<dbReference type="EMBL" id="CAJZAF010000001">
    <property type="protein sequence ID" value="CAG9163497.1"/>
    <property type="molecule type" value="Genomic_DNA"/>
</dbReference>
<organism evidence="1 2">
    <name type="scientific">Cupriavidus pinatubonensis</name>
    <dbReference type="NCBI Taxonomy" id="248026"/>
    <lineage>
        <taxon>Bacteria</taxon>
        <taxon>Pseudomonadati</taxon>
        <taxon>Pseudomonadota</taxon>
        <taxon>Betaproteobacteria</taxon>
        <taxon>Burkholderiales</taxon>
        <taxon>Burkholderiaceae</taxon>
        <taxon>Cupriavidus</taxon>
    </lineage>
</organism>
<evidence type="ECO:0000313" key="2">
    <source>
        <dbReference type="Proteomes" id="UP000701702"/>
    </source>
</evidence>
<comment type="caution">
    <text evidence="1">The sequence shown here is derived from an EMBL/GenBank/DDBJ whole genome shotgun (WGS) entry which is preliminary data.</text>
</comment>
<name>A0ABN7XRG5_9BURK</name>
<reference evidence="1 2" key="1">
    <citation type="submission" date="2021-08" db="EMBL/GenBank/DDBJ databases">
        <authorList>
            <person name="Peeters C."/>
        </authorList>
    </citation>
    <scope>NUCLEOTIDE SEQUENCE [LARGE SCALE GENOMIC DNA]</scope>
    <source>
        <strain evidence="1 2">LMG 23994</strain>
    </source>
</reference>
<sequence>MMGQSQQTKFRQVSFSGTTQAIQAVVKGDIPVYVDGIAPLVLTPWPSAGFAASMRRPVALSSPTSAHLRVFPGVSRCSV</sequence>
<keyword evidence="2" id="KW-1185">Reference proteome</keyword>
<dbReference type="RefSeq" id="WP_223998807.1">
    <property type="nucleotide sequence ID" value="NZ_CAJZAF010000001.1"/>
</dbReference>
<evidence type="ECO:0000313" key="1">
    <source>
        <dbReference type="EMBL" id="CAG9163497.1"/>
    </source>
</evidence>
<proteinExistence type="predicted"/>
<protein>
    <submittedName>
        <fullName evidence="1">Uncharacterized protein</fullName>
    </submittedName>
</protein>